<sequence length="299" mass="34638">MNRYKKKTEQKKLSVSFYSKQKVHCPFCKKEFSREEMLSGGGRMQAGELTDELRRIFEPSKKFGPVYPMIYSIAACPTCHAALFWNDFEHFADEKTESAVADTEENRKKAVNTIFPFYDLKRQRTLLDGAAAYYLALLCYEQLPHVYSPTIKKAQIALRLAWLSGDLNALCPDRGYDYIQQRFYRKALFLYQEALDCEINRIEDITLIGNFGPDIDKNYGYDGVIYLCGILEYKYGQRKNAHERLQKIGEYKRAIARIFGLGKSSKNKPSPLLEHSRNLYDNLTAELQEANVLDFDDDD</sequence>
<accession>A0ABN0NZ62</accession>
<protein>
    <recommendedName>
        <fullName evidence="3">DUF2225 domain-containing protein</fullName>
    </recommendedName>
</protein>
<evidence type="ECO:0008006" key="3">
    <source>
        <dbReference type="Google" id="ProtNLM"/>
    </source>
</evidence>
<dbReference type="RefSeq" id="WP_021687258.1">
    <property type="nucleotide sequence ID" value="NZ_KI260564.1"/>
</dbReference>
<dbReference type="EMBL" id="AWVH01000026">
    <property type="protein sequence ID" value="ERJ93371.1"/>
    <property type="molecule type" value="Genomic_DNA"/>
</dbReference>
<dbReference type="InterPro" id="IPR018708">
    <property type="entry name" value="DUF2225"/>
</dbReference>
<gene>
    <name evidence="1" type="ORF">HMPREF9193_01046</name>
</gene>
<keyword evidence="2" id="KW-1185">Reference proteome</keyword>
<comment type="caution">
    <text evidence="1">The sequence shown here is derived from an EMBL/GenBank/DDBJ whole genome shotgun (WGS) entry which is preliminary data.</text>
</comment>
<reference evidence="1 2" key="1">
    <citation type="submission" date="2013-08" db="EMBL/GenBank/DDBJ databases">
        <authorList>
            <person name="Weinstock G."/>
            <person name="Sodergren E."/>
            <person name="Wylie T."/>
            <person name="Fulton L."/>
            <person name="Fulton R."/>
            <person name="Fronick C."/>
            <person name="O'Laughlin M."/>
            <person name="Godfrey J."/>
            <person name="Miner T."/>
            <person name="Herter B."/>
            <person name="Appelbaum E."/>
            <person name="Cordes M."/>
            <person name="Lek S."/>
            <person name="Wollam A."/>
            <person name="Pepin K.H."/>
            <person name="Palsikar V.B."/>
            <person name="Mitreva M."/>
            <person name="Wilson R.K."/>
        </authorList>
    </citation>
    <scope>NUCLEOTIDE SEQUENCE [LARGE SCALE GENOMIC DNA]</scope>
    <source>
        <strain evidence="1 2">ATCC 700332</strain>
    </source>
</reference>
<organism evidence="1 2">
    <name type="scientific">Treponema lecithinolyticum ATCC 700332</name>
    <dbReference type="NCBI Taxonomy" id="1321815"/>
    <lineage>
        <taxon>Bacteria</taxon>
        <taxon>Pseudomonadati</taxon>
        <taxon>Spirochaetota</taxon>
        <taxon>Spirochaetia</taxon>
        <taxon>Spirochaetales</taxon>
        <taxon>Treponemataceae</taxon>
        <taxon>Treponema</taxon>
    </lineage>
</organism>
<evidence type="ECO:0000313" key="1">
    <source>
        <dbReference type="EMBL" id="ERJ93371.1"/>
    </source>
</evidence>
<evidence type="ECO:0000313" key="2">
    <source>
        <dbReference type="Proteomes" id="UP000016649"/>
    </source>
</evidence>
<dbReference type="Pfam" id="PF09986">
    <property type="entry name" value="DUF2225"/>
    <property type="match status" value="1"/>
</dbReference>
<proteinExistence type="predicted"/>
<name>A0ABN0NZ62_TRELE</name>
<dbReference type="Proteomes" id="UP000016649">
    <property type="component" value="Unassembled WGS sequence"/>
</dbReference>